<evidence type="ECO:0000259" key="5">
    <source>
        <dbReference type="Pfam" id="PF00496"/>
    </source>
</evidence>
<feature type="chain" id="PRO_5002887474" evidence="4">
    <location>
        <begin position="33"/>
        <end position="517"/>
    </location>
</feature>
<dbReference type="Pfam" id="PF00496">
    <property type="entry name" value="SBP_bac_5"/>
    <property type="match status" value="1"/>
</dbReference>
<dbReference type="PANTHER" id="PTHR30290">
    <property type="entry name" value="PERIPLASMIC BINDING COMPONENT OF ABC TRANSPORTER"/>
    <property type="match status" value="1"/>
</dbReference>
<name>B9K075_ALLAM</name>
<dbReference type="CDD" id="cd08502">
    <property type="entry name" value="PBP2_NikA_DppA_OppA_like_16"/>
    <property type="match status" value="1"/>
</dbReference>
<dbReference type="GO" id="GO:0043190">
    <property type="term" value="C:ATP-binding cassette (ABC) transporter complex"/>
    <property type="evidence" value="ECO:0007669"/>
    <property type="project" value="InterPro"/>
</dbReference>
<reference evidence="6 7" key="1">
    <citation type="journal article" date="2009" name="J. Bacteriol.">
        <title>Genome sequences of three Agrobacterium biovars help elucidate the evolution of multichromosome genomes in bacteria.</title>
        <authorList>
            <person name="Slater S.C."/>
            <person name="Goldman B.S."/>
            <person name="Goodner B."/>
            <person name="Setubal J.C."/>
            <person name="Farrand S.K."/>
            <person name="Nester E.W."/>
            <person name="Burr T.J."/>
            <person name="Banta L."/>
            <person name="Dickerman A.W."/>
            <person name="Paulsen I."/>
            <person name="Otten L."/>
            <person name="Suen G."/>
            <person name="Welch R."/>
            <person name="Almeida N.F."/>
            <person name="Arnold F."/>
            <person name="Burton O.T."/>
            <person name="Du Z."/>
            <person name="Ewing A."/>
            <person name="Godsy E."/>
            <person name="Heisel S."/>
            <person name="Houmiel K.L."/>
            <person name="Jhaveri J."/>
            <person name="Lu J."/>
            <person name="Miller N.M."/>
            <person name="Norton S."/>
            <person name="Chen Q."/>
            <person name="Phoolcharoen W."/>
            <person name="Ohlin V."/>
            <person name="Ondrusek D."/>
            <person name="Pride N."/>
            <person name="Stricklin S.L."/>
            <person name="Sun J."/>
            <person name="Wheeler C."/>
            <person name="Wilson L."/>
            <person name="Zhu H."/>
            <person name="Wood D.W."/>
        </authorList>
    </citation>
    <scope>NUCLEOTIDE SEQUENCE [LARGE SCALE GENOMIC DNA]</scope>
    <source>
        <strain evidence="7">S4 / ATCC BAA-846</strain>
    </source>
</reference>
<dbReference type="GO" id="GO:0015833">
    <property type="term" value="P:peptide transport"/>
    <property type="evidence" value="ECO:0007669"/>
    <property type="project" value="TreeGrafter"/>
</dbReference>
<dbReference type="PIRSF" id="PIRSF002741">
    <property type="entry name" value="MppA"/>
    <property type="match status" value="1"/>
</dbReference>
<comment type="subcellular location">
    <subcellularLocation>
        <location evidence="1">Periplasm</location>
    </subcellularLocation>
</comment>
<dbReference type="GO" id="GO:1904680">
    <property type="term" value="F:peptide transmembrane transporter activity"/>
    <property type="evidence" value="ECO:0007669"/>
    <property type="project" value="TreeGrafter"/>
</dbReference>
<dbReference type="Gene3D" id="3.40.190.10">
    <property type="entry name" value="Periplasmic binding protein-like II"/>
    <property type="match status" value="1"/>
</dbReference>
<dbReference type="eggNOG" id="COG0747">
    <property type="taxonomic scope" value="Bacteria"/>
</dbReference>
<protein>
    <submittedName>
        <fullName evidence="6">ABC transporter substrate binding protein (Dipeptide)</fullName>
    </submittedName>
</protein>
<evidence type="ECO:0000256" key="4">
    <source>
        <dbReference type="SAM" id="SignalP"/>
    </source>
</evidence>
<gene>
    <name evidence="6" type="ordered locus">Avi_5086</name>
</gene>
<evidence type="ECO:0000313" key="6">
    <source>
        <dbReference type="EMBL" id="ACM38273.1"/>
    </source>
</evidence>
<dbReference type="InterPro" id="IPR030678">
    <property type="entry name" value="Peptide/Ni-bd"/>
</dbReference>
<dbReference type="InterPro" id="IPR039424">
    <property type="entry name" value="SBP_5"/>
</dbReference>
<proteinExistence type="inferred from homology"/>
<sequence length="517" mass="56810">MGNVMKSKLGLLAKLAFALLPGLALLPGHGLAQDKGGVINVATIGEPPTLDPMASTADLVGMTTQHIFETLFTFDDKWNVIPLLAEAMPTITDEGKTYDITLRSGVKFHDGSVMTSADVVASIERWLATASRGKQVVAYIDKVTAEGDNAIRITLKKPYAPLLSLLAFNNSAAVIIPKSTIADTLTKFIGTGPYMLKERKPDQYIQLVRFDGYTPRTDAANGFGGARKAILDEIRFIPVPDANTRLEGAVSGQFDYTDSLAPESYDRLKGSKASDPVVLKPYGAPVFVMNTKQGIMTSKTLRHAVQVALNPQDMLLAAFGNPEFFAVDGALYPEGYAWHTKEGIARYGSGDPEAAAKLMKEAGYDGKPVRILTSRQYEFHYKMAQVAAEYLKAAGFKVDLQIYDWATLTTRRADPALWDIFITHGPFPPEPVLNGWMSDSYPGWWSTPEKTKAIEPFIAESDPAKRQKLFTEIQKTFYEDAPVFKVGDFNALSAKAKTLEGFHPSPWPYFWNVSSKK</sequence>
<organism evidence="6 7">
    <name type="scientific">Allorhizobium ampelinum (strain ATCC BAA-846 / DSM 112012 / S4)</name>
    <name type="common">Agrobacterium vitis (strain S4)</name>
    <dbReference type="NCBI Taxonomy" id="311402"/>
    <lineage>
        <taxon>Bacteria</taxon>
        <taxon>Pseudomonadati</taxon>
        <taxon>Pseudomonadota</taxon>
        <taxon>Alphaproteobacteria</taxon>
        <taxon>Hyphomicrobiales</taxon>
        <taxon>Rhizobiaceae</taxon>
        <taxon>Rhizobium/Agrobacterium group</taxon>
        <taxon>Allorhizobium</taxon>
        <taxon>Allorhizobium ampelinum</taxon>
    </lineage>
</organism>
<feature type="domain" description="Solute-binding protein family 5" evidence="5">
    <location>
        <begin position="80"/>
        <end position="435"/>
    </location>
</feature>
<evidence type="ECO:0000313" key="7">
    <source>
        <dbReference type="Proteomes" id="UP000001596"/>
    </source>
</evidence>
<dbReference type="PANTHER" id="PTHR30290:SF38">
    <property type="entry name" value="D,D-DIPEPTIDE-BINDING PERIPLASMIC PROTEIN DDPA-RELATED"/>
    <property type="match status" value="1"/>
</dbReference>
<dbReference type="AlphaFoldDB" id="B9K075"/>
<feature type="signal peptide" evidence="4">
    <location>
        <begin position="1"/>
        <end position="32"/>
    </location>
</feature>
<dbReference type="GO" id="GO:0030288">
    <property type="term" value="C:outer membrane-bounded periplasmic space"/>
    <property type="evidence" value="ECO:0007669"/>
    <property type="project" value="UniProtKB-ARBA"/>
</dbReference>
<comment type="similarity">
    <text evidence="2">Belongs to the bacterial solute-binding protein 5 family.</text>
</comment>
<dbReference type="KEGG" id="avi:Avi_5086"/>
<dbReference type="InterPro" id="IPR000914">
    <property type="entry name" value="SBP_5_dom"/>
</dbReference>
<evidence type="ECO:0000256" key="2">
    <source>
        <dbReference type="ARBA" id="ARBA00005695"/>
    </source>
</evidence>
<dbReference type="Proteomes" id="UP000001596">
    <property type="component" value="Chromosome 2"/>
</dbReference>
<dbReference type="SUPFAM" id="SSF53850">
    <property type="entry name" value="Periplasmic binding protein-like II"/>
    <property type="match status" value="1"/>
</dbReference>
<dbReference type="EMBL" id="CP000634">
    <property type="protein sequence ID" value="ACM38273.1"/>
    <property type="molecule type" value="Genomic_DNA"/>
</dbReference>
<keyword evidence="3 4" id="KW-0732">Signal</keyword>
<dbReference type="Gene3D" id="3.10.105.10">
    <property type="entry name" value="Dipeptide-binding Protein, Domain 3"/>
    <property type="match status" value="1"/>
</dbReference>
<accession>B9K075</accession>
<evidence type="ECO:0000256" key="3">
    <source>
        <dbReference type="ARBA" id="ARBA00022729"/>
    </source>
</evidence>
<keyword evidence="7" id="KW-1185">Reference proteome</keyword>
<dbReference type="HOGENOM" id="CLU_017028_7_1_5"/>
<evidence type="ECO:0000256" key="1">
    <source>
        <dbReference type="ARBA" id="ARBA00004418"/>
    </source>
</evidence>
<dbReference type="STRING" id="311402.Avi_5086"/>